<sequence length="65" mass="7370">MPPPNVPSLLASWKQPSLSTKGKIIWMLSPLAFCWAIRKYRNNKIFEAKSSPVKVVINKIECSLL</sequence>
<comment type="caution">
    <text evidence="1">The sequence shown here is derived from an EMBL/GenBank/DDBJ whole genome shotgun (WGS) entry which is preliminary data.</text>
</comment>
<name>A0A822XD77_NELNU</name>
<keyword evidence="2" id="KW-1185">Reference proteome</keyword>
<reference evidence="1 2" key="1">
    <citation type="journal article" date="2020" name="Mol. Biol. Evol.">
        <title>Distinct Expression and Methylation Patterns for Genes with Different Fates following a Single Whole-Genome Duplication in Flowering Plants.</title>
        <authorList>
            <person name="Shi T."/>
            <person name="Rahmani R.S."/>
            <person name="Gugger P.F."/>
            <person name="Wang M."/>
            <person name="Li H."/>
            <person name="Zhang Y."/>
            <person name="Li Z."/>
            <person name="Wang Q."/>
            <person name="Van de Peer Y."/>
            <person name="Marchal K."/>
            <person name="Chen J."/>
        </authorList>
    </citation>
    <scope>NUCLEOTIDE SEQUENCE [LARGE SCALE GENOMIC DNA]</scope>
    <source>
        <tissue evidence="1">Leaf</tissue>
    </source>
</reference>
<dbReference type="Proteomes" id="UP000607653">
    <property type="component" value="Unassembled WGS sequence"/>
</dbReference>
<evidence type="ECO:0000313" key="2">
    <source>
        <dbReference type="Proteomes" id="UP000607653"/>
    </source>
</evidence>
<protein>
    <submittedName>
        <fullName evidence="1">Uncharacterized protein</fullName>
    </submittedName>
</protein>
<evidence type="ECO:0000313" key="1">
    <source>
        <dbReference type="EMBL" id="DAD17832.1"/>
    </source>
</evidence>
<proteinExistence type="predicted"/>
<dbReference type="AlphaFoldDB" id="A0A822XD77"/>
<gene>
    <name evidence="1" type="ORF">HUJ06_019295</name>
</gene>
<organism evidence="1 2">
    <name type="scientific">Nelumbo nucifera</name>
    <name type="common">Sacred lotus</name>
    <dbReference type="NCBI Taxonomy" id="4432"/>
    <lineage>
        <taxon>Eukaryota</taxon>
        <taxon>Viridiplantae</taxon>
        <taxon>Streptophyta</taxon>
        <taxon>Embryophyta</taxon>
        <taxon>Tracheophyta</taxon>
        <taxon>Spermatophyta</taxon>
        <taxon>Magnoliopsida</taxon>
        <taxon>Proteales</taxon>
        <taxon>Nelumbonaceae</taxon>
        <taxon>Nelumbo</taxon>
    </lineage>
</organism>
<dbReference type="EMBL" id="DUZY01000001">
    <property type="protein sequence ID" value="DAD17832.1"/>
    <property type="molecule type" value="Genomic_DNA"/>
</dbReference>
<accession>A0A822XD77</accession>